<evidence type="ECO:0000256" key="9">
    <source>
        <dbReference type="ARBA" id="ARBA00049940"/>
    </source>
</evidence>
<evidence type="ECO:0000256" key="1">
    <source>
        <dbReference type="ARBA" id="ARBA00004651"/>
    </source>
</evidence>
<keyword evidence="10" id="KW-0915">Sodium</keyword>
<comment type="similarity">
    <text evidence="7 10">Belongs to the fluoride channel Fluc/FEX (TC 1.A.43) family.</text>
</comment>
<dbReference type="InterPro" id="IPR003691">
    <property type="entry name" value="FluC"/>
</dbReference>
<evidence type="ECO:0000256" key="4">
    <source>
        <dbReference type="ARBA" id="ARBA00022989"/>
    </source>
</evidence>
<comment type="function">
    <text evidence="9 10">Fluoride-specific ion channel. Important for reducing fluoride concentration in the cell, thus reducing its toxicity.</text>
</comment>
<evidence type="ECO:0000256" key="7">
    <source>
        <dbReference type="ARBA" id="ARBA00035120"/>
    </source>
</evidence>
<accession>A0ABX5VR80</accession>
<feature type="region of interest" description="Disordered" evidence="11">
    <location>
        <begin position="145"/>
        <end position="168"/>
    </location>
</feature>
<feature type="transmembrane region" description="Helical" evidence="10">
    <location>
        <begin position="118"/>
        <end position="141"/>
    </location>
</feature>
<protein>
    <recommendedName>
        <fullName evidence="10">Fluoride-specific ion channel FluC</fullName>
    </recommendedName>
</protein>
<keyword evidence="4 10" id="KW-1133">Transmembrane helix</keyword>
<keyword evidence="3 10" id="KW-0812">Transmembrane</keyword>
<proteinExistence type="inferred from homology"/>
<evidence type="ECO:0000256" key="10">
    <source>
        <dbReference type="HAMAP-Rule" id="MF_00454"/>
    </source>
</evidence>
<evidence type="ECO:0000313" key="12">
    <source>
        <dbReference type="EMBL" id="QDB79280.1"/>
    </source>
</evidence>
<dbReference type="Proteomes" id="UP000313948">
    <property type="component" value="Chromosome"/>
</dbReference>
<feature type="binding site" evidence="10">
    <location>
        <position position="101"/>
    </location>
    <ligand>
        <name>Na(+)</name>
        <dbReference type="ChEBI" id="CHEBI:29101"/>
        <note>structural</note>
    </ligand>
</feature>
<feature type="transmembrane region" description="Helical" evidence="10">
    <location>
        <begin position="88"/>
        <end position="106"/>
    </location>
</feature>
<dbReference type="PANTHER" id="PTHR28259">
    <property type="entry name" value="FLUORIDE EXPORT PROTEIN 1-RELATED"/>
    <property type="match status" value="1"/>
</dbReference>
<keyword evidence="13" id="KW-1185">Reference proteome</keyword>
<reference evidence="12 13" key="1">
    <citation type="submission" date="2019-05" db="EMBL/GenBank/DDBJ databases">
        <title>Georgenia *** sp. nov., and Georgenia *** sp. nov., isolated from the intestinal contents of plateau pika (Ochotona curzoniae) in the Qinghai-Tibet plateau of China.</title>
        <authorList>
            <person name="Tian Z."/>
        </authorList>
    </citation>
    <scope>NUCLEOTIDE SEQUENCE [LARGE SCALE GENOMIC DNA]</scope>
    <source>
        <strain evidence="12 13">Z294</strain>
    </source>
</reference>
<dbReference type="Pfam" id="PF02537">
    <property type="entry name" value="CRCB"/>
    <property type="match status" value="1"/>
</dbReference>
<organism evidence="12 13">
    <name type="scientific">Georgenia wutianyii</name>
    <dbReference type="NCBI Taxonomy" id="2585135"/>
    <lineage>
        <taxon>Bacteria</taxon>
        <taxon>Bacillati</taxon>
        <taxon>Actinomycetota</taxon>
        <taxon>Actinomycetes</taxon>
        <taxon>Micrococcales</taxon>
        <taxon>Bogoriellaceae</taxon>
        <taxon>Georgenia</taxon>
    </lineage>
</organism>
<evidence type="ECO:0000256" key="3">
    <source>
        <dbReference type="ARBA" id="ARBA00022692"/>
    </source>
</evidence>
<keyword evidence="10" id="KW-0406">Ion transport</keyword>
<keyword evidence="6 10" id="KW-0407">Ion channel</keyword>
<comment type="catalytic activity">
    <reaction evidence="8">
        <text>fluoride(in) = fluoride(out)</text>
        <dbReference type="Rhea" id="RHEA:76159"/>
        <dbReference type="ChEBI" id="CHEBI:17051"/>
    </reaction>
    <physiologicalReaction direction="left-to-right" evidence="8">
        <dbReference type="Rhea" id="RHEA:76160"/>
    </physiologicalReaction>
</comment>
<gene>
    <name evidence="10" type="primary">fluC</name>
    <name evidence="10" type="synonym">crcB</name>
    <name evidence="12" type="ORF">FE251_07795</name>
</gene>
<dbReference type="PANTHER" id="PTHR28259:SF1">
    <property type="entry name" value="FLUORIDE EXPORT PROTEIN 1-RELATED"/>
    <property type="match status" value="1"/>
</dbReference>
<dbReference type="HAMAP" id="MF_00454">
    <property type="entry name" value="FluC"/>
    <property type="match status" value="1"/>
</dbReference>
<keyword evidence="2 10" id="KW-1003">Cell membrane</keyword>
<feature type="transmembrane region" description="Helical" evidence="10">
    <location>
        <begin position="55"/>
        <end position="76"/>
    </location>
</feature>
<evidence type="ECO:0000256" key="6">
    <source>
        <dbReference type="ARBA" id="ARBA00023303"/>
    </source>
</evidence>
<dbReference type="EMBL" id="CP040899">
    <property type="protein sequence ID" value="QDB79280.1"/>
    <property type="molecule type" value="Genomic_DNA"/>
</dbReference>
<keyword evidence="10" id="KW-0479">Metal-binding</keyword>
<keyword evidence="5 10" id="KW-0472">Membrane</keyword>
<evidence type="ECO:0000256" key="5">
    <source>
        <dbReference type="ARBA" id="ARBA00023136"/>
    </source>
</evidence>
<name>A0ABX5VR80_9MICO</name>
<dbReference type="RefSeq" id="WP_139948414.1">
    <property type="nucleotide sequence ID" value="NZ_CP040899.1"/>
</dbReference>
<comment type="activity regulation">
    <text evidence="10">Na(+) is not transported, but it plays an essential structural role and its presence is essential for fluoride channel function.</text>
</comment>
<sequence>MTVVEHHRDNARHVPRPAYAQPRLVLLVLLGGAIGTAGREGIALALPWSGDTVPWAVFIVNVAGAFILGLLLTALAARRPETPARRDVRLCVGTGVMGGFTTYSSLATDTATLAESDLGLAVVYGLGSVLVGVTAAGLGVLAGGAVGPPRHPDGTPKDGSAPGRGTGR</sequence>
<keyword evidence="10" id="KW-0813">Transport</keyword>
<evidence type="ECO:0000313" key="13">
    <source>
        <dbReference type="Proteomes" id="UP000313948"/>
    </source>
</evidence>
<evidence type="ECO:0000256" key="2">
    <source>
        <dbReference type="ARBA" id="ARBA00022475"/>
    </source>
</evidence>
<evidence type="ECO:0000256" key="11">
    <source>
        <dbReference type="SAM" id="MobiDB-lite"/>
    </source>
</evidence>
<comment type="subcellular location">
    <subcellularLocation>
        <location evidence="1 10">Cell membrane</location>
        <topology evidence="1 10">Multi-pass membrane protein</topology>
    </subcellularLocation>
</comment>
<evidence type="ECO:0000256" key="8">
    <source>
        <dbReference type="ARBA" id="ARBA00035585"/>
    </source>
</evidence>
<feature type="transmembrane region" description="Helical" evidence="10">
    <location>
        <begin position="24"/>
        <end position="49"/>
    </location>
</feature>
<feature type="binding site" evidence="10">
    <location>
        <position position="98"/>
    </location>
    <ligand>
        <name>Na(+)</name>
        <dbReference type="ChEBI" id="CHEBI:29101"/>
        <note>structural</note>
    </ligand>
</feature>